<name>A0A329MB12_9BACL</name>
<keyword evidence="5 8" id="KW-0812">Transmembrane</keyword>
<feature type="transmembrane region" description="Helical" evidence="8">
    <location>
        <begin position="285"/>
        <end position="309"/>
    </location>
</feature>
<keyword evidence="6 8" id="KW-1133">Transmembrane helix</keyword>
<feature type="transmembrane region" description="Helical" evidence="8">
    <location>
        <begin position="27"/>
        <end position="49"/>
    </location>
</feature>
<evidence type="ECO:0000256" key="6">
    <source>
        <dbReference type="ARBA" id="ARBA00022989"/>
    </source>
</evidence>
<sequence length="379" mass="41984">MKPVGITCIAWEEARILESGKISVRQFTILVFLIAVGDSILILPAIPAAEAKQDAWLSGILGLLTGLLVVYLIGTVGRLYPRLNLIECNAKIFGAWFGTIASLLFLGYIYYNAVGLVRIISDFMATQIMPETPIDAVHILFLSIIFMSLRLGLETIARASEIFLPWFVLLFLGLVLFLVPQVDIEQLHPFFANGIKPVLRGSIFSATNPYIELVPLLMIFPYVNRTEKLRKHLVAGALFAGIVLVIMIALSILVLGADFTSRNMYPSYTLAKQISIGHFIERLEVIMAIMWIITVFVKASIFTYLLQLGLAQLLKLRDTRVLALPLVFILAGSATAFAPNITSFNYATTSYWPFFDMTFGLALPVLLIGVHALRRRGGA</sequence>
<dbReference type="PANTHER" id="PTHR34975">
    <property type="entry name" value="SPORE GERMINATION PROTEIN A2"/>
    <property type="match status" value="1"/>
</dbReference>
<feature type="transmembrane region" description="Helical" evidence="8">
    <location>
        <begin position="321"/>
        <end position="339"/>
    </location>
</feature>
<evidence type="ECO:0000313" key="10">
    <source>
        <dbReference type="Proteomes" id="UP000250369"/>
    </source>
</evidence>
<dbReference type="EMBL" id="QMFB01000027">
    <property type="protein sequence ID" value="RAV14227.1"/>
    <property type="molecule type" value="Genomic_DNA"/>
</dbReference>
<dbReference type="OrthoDB" id="2078716at2"/>
<comment type="similarity">
    <text evidence="2">Belongs to the amino acid-polyamine-organocation (APC) superfamily. Spore germination protein (SGP) (TC 2.A.3.9) family.</text>
</comment>
<feature type="transmembrane region" description="Helical" evidence="8">
    <location>
        <begin position="55"/>
        <end position="80"/>
    </location>
</feature>
<evidence type="ECO:0000256" key="4">
    <source>
        <dbReference type="ARBA" id="ARBA00022544"/>
    </source>
</evidence>
<evidence type="ECO:0000256" key="8">
    <source>
        <dbReference type="SAM" id="Phobius"/>
    </source>
</evidence>
<comment type="caution">
    <text evidence="9">The sequence shown here is derived from an EMBL/GenBank/DDBJ whole genome shotgun (WGS) entry which is preliminary data.</text>
</comment>
<dbReference type="NCBIfam" id="TIGR00912">
    <property type="entry name" value="2A0309"/>
    <property type="match status" value="1"/>
</dbReference>
<reference evidence="9 10" key="1">
    <citation type="journal article" date="2009" name="Int. J. Syst. Evol. Microbiol.">
        <title>Paenibacillus contaminans sp. nov., isolated from a contaminated laboratory plate.</title>
        <authorList>
            <person name="Chou J.H."/>
            <person name="Lee J.H."/>
            <person name="Lin M.C."/>
            <person name="Chang P.S."/>
            <person name="Arun A.B."/>
            <person name="Young C.C."/>
            <person name="Chen W.M."/>
        </authorList>
    </citation>
    <scope>NUCLEOTIDE SEQUENCE [LARGE SCALE GENOMIC DNA]</scope>
    <source>
        <strain evidence="9 10">CKOBP-6</strain>
    </source>
</reference>
<evidence type="ECO:0000256" key="1">
    <source>
        <dbReference type="ARBA" id="ARBA00004141"/>
    </source>
</evidence>
<organism evidence="9 10">
    <name type="scientific">Paenibacillus contaminans</name>
    <dbReference type="NCBI Taxonomy" id="450362"/>
    <lineage>
        <taxon>Bacteria</taxon>
        <taxon>Bacillati</taxon>
        <taxon>Bacillota</taxon>
        <taxon>Bacilli</taxon>
        <taxon>Bacillales</taxon>
        <taxon>Paenibacillaceae</taxon>
        <taxon>Paenibacillus</taxon>
    </lineage>
</organism>
<gene>
    <name evidence="9" type="ORF">DQG23_32190</name>
</gene>
<comment type="subcellular location">
    <subcellularLocation>
        <location evidence="1">Membrane</location>
        <topology evidence="1">Multi-pass membrane protein</topology>
    </subcellularLocation>
</comment>
<accession>A0A329MB12</accession>
<evidence type="ECO:0000256" key="7">
    <source>
        <dbReference type="ARBA" id="ARBA00023136"/>
    </source>
</evidence>
<feature type="transmembrane region" description="Helical" evidence="8">
    <location>
        <begin position="351"/>
        <end position="373"/>
    </location>
</feature>
<feature type="transmembrane region" description="Helical" evidence="8">
    <location>
        <begin position="163"/>
        <end position="182"/>
    </location>
</feature>
<dbReference type="Proteomes" id="UP000250369">
    <property type="component" value="Unassembled WGS sequence"/>
</dbReference>
<evidence type="ECO:0000313" key="9">
    <source>
        <dbReference type="EMBL" id="RAV14227.1"/>
    </source>
</evidence>
<feature type="transmembrane region" description="Helical" evidence="8">
    <location>
        <begin position="133"/>
        <end position="151"/>
    </location>
</feature>
<feature type="transmembrane region" description="Helical" evidence="8">
    <location>
        <begin position="92"/>
        <end position="113"/>
    </location>
</feature>
<evidence type="ECO:0000256" key="3">
    <source>
        <dbReference type="ARBA" id="ARBA00022448"/>
    </source>
</evidence>
<dbReference type="PANTHER" id="PTHR34975:SF2">
    <property type="entry name" value="SPORE GERMINATION PROTEIN A2"/>
    <property type="match status" value="1"/>
</dbReference>
<protein>
    <submittedName>
        <fullName evidence="9">Spore gernimation protein</fullName>
    </submittedName>
</protein>
<dbReference type="AlphaFoldDB" id="A0A329MB12"/>
<evidence type="ECO:0000256" key="2">
    <source>
        <dbReference type="ARBA" id="ARBA00007998"/>
    </source>
</evidence>
<keyword evidence="3" id="KW-0813">Transport</keyword>
<dbReference type="Gene3D" id="1.20.1740.10">
    <property type="entry name" value="Amino acid/polyamine transporter I"/>
    <property type="match status" value="1"/>
</dbReference>
<feature type="transmembrane region" description="Helical" evidence="8">
    <location>
        <begin position="235"/>
        <end position="257"/>
    </location>
</feature>
<dbReference type="GO" id="GO:0016020">
    <property type="term" value="C:membrane"/>
    <property type="evidence" value="ECO:0007669"/>
    <property type="project" value="UniProtKB-SubCell"/>
</dbReference>
<proteinExistence type="inferred from homology"/>
<keyword evidence="4" id="KW-0309">Germination</keyword>
<feature type="transmembrane region" description="Helical" evidence="8">
    <location>
        <begin position="202"/>
        <end position="223"/>
    </location>
</feature>
<dbReference type="InterPro" id="IPR004761">
    <property type="entry name" value="Spore_GerAB"/>
</dbReference>
<dbReference type="GO" id="GO:0009847">
    <property type="term" value="P:spore germination"/>
    <property type="evidence" value="ECO:0007669"/>
    <property type="project" value="InterPro"/>
</dbReference>
<evidence type="ECO:0000256" key="5">
    <source>
        <dbReference type="ARBA" id="ARBA00022692"/>
    </source>
</evidence>
<dbReference type="Pfam" id="PF03845">
    <property type="entry name" value="Spore_permease"/>
    <property type="match status" value="1"/>
</dbReference>
<keyword evidence="10" id="KW-1185">Reference proteome</keyword>
<keyword evidence="7 8" id="KW-0472">Membrane</keyword>